<dbReference type="EMBL" id="PHNE01000006">
    <property type="protein sequence ID" value="PPE04082.1"/>
    <property type="molecule type" value="Genomic_DNA"/>
</dbReference>
<dbReference type="Gene3D" id="1.20.1270.90">
    <property type="entry name" value="AF1782-like"/>
    <property type="match status" value="1"/>
</dbReference>
<dbReference type="RefSeq" id="WP_051437412.1">
    <property type="nucleotide sequence ID" value="NZ_PHNE01000006.1"/>
</dbReference>
<dbReference type="InterPro" id="IPR011889">
    <property type="entry name" value="Liste_lipo_26"/>
</dbReference>
<dbReference type="PROSITE" id="PS51257">
    <property type="entry name" value="PROKAR_LIPOPROTEIN"/>
    <property type="match status" value="1"/>
</dbReference>
<dbReference type="STRING" id="1399797.GCA_000518285_01140"/>
<sequence>MRKIISLLSNLWIISSTSLTVVACYKNVYKKPQLEDIASIESNLQEILDSKNNEGWKREDLQAKIDARYEGILVVDDEALLVHAFVKEMRPFTKTWIFIGEGTKNNDFTYEKSIQLDHNWNIDFADLSSLQDVIFQASEIELGFKKPEALSVLNEAIQKAEEYVLTDPKIEKQSEVDDQTQTLLAAIETFNNSNNRPAETQKLEQAILDADEIKIGYKTDKAFTDLKIAIQIAKDFLIGCPTIDQQQVETHFTKLEAAITAFNNSNNRPAEIAKWNNLINQANNLELGHKTQQAFDDLKAAIAIVNQFLATKPTVDQQTVVDQHFTELSKAIDDFNSSENRIADVELLNQTIQIAQDIQQGYKTDKAFQILQDALKVAKDFMLITPTTDQQTEVDEHWAILSKAIDDFNNSKNQLADVELLEQKIIEAGLIEQGDKTDEAFEILTTTINDADSFVKSKPTIDMQEQVKTHLNNLEEAIVNFHNSKNRSANVELLENKISEAVEIKIGVKTVNAFQTLRAAIGVAIAYFKTQPTIDQQVEVDRQLAILTAAIQTFNESEEDIVDSQTWYIDPSGREKKTHGSAPWGTKEITNVGWNNKGRAYKMPSTIEKVPNHISSRITNMEELFSGADKFNDDISQWNTSNVTNMSGMFRNASSFDQDLKTNGNAWNVAKADTMFEMFHNATAFNGDISNWNVSQVTTMGMMFQNARNFNQKIKRNGDVWNTWKVQNMIYMFNGASSFNQNISNWNVGKVINHASFSTNSKWLKEHQPQWKK</sequence>
<comment type="caution">
    <text evidence="1">The sequence shown here is derived from an EMBL/GenBank/DDBJ whole genome shotgun (WGS) entry which is preliminary data.</text>
</comment>
<protein>
    <recommendedName>
        <fullName evidence="3">Lipoprotein</fullName>
    </recommendedName>
</protein>
<evidence type="ECO:0000313" key="1">
    <source>
        <dbReference type="EMBL" id="PPE04082.1"/>
    </source>
</evidence>
<dbReference type="AlphaFoldDB" id="A0A2S5RA66"/>
<evidence type="ECO:0000313" key="2">
    <source>
        <dbReference type="Proteomes" id="UP000237865"/>
    </source>
</evidence>
<name>A0A2S5RA66_9MOLU</name>
<evidence type="ECO:0008006" key="3">
    <source>
        <dbReference type="Google" id="ProtNLM"/>
    </source>
</evidence>
<dbReference type="Pfam" id="PF03382">
    <property type="entry name" value="DUF285"/>
    <property type="match status" value="1"/>
</dbReference>
<dbReference type="InterPro" id="IPR005046">
    <property type="entry name" value="DUF285"/>
</dbReference>
<keyword evidence="2" id="KW-1185">Reference proteome</keyword>
<accession>A0A2S5RA66</accession>
<organism evidence="1 2">
    <name type="scientific">Williamsoniiplasma lucivorax</name>
    <dbReference type="NCBI Taxonomy" id="209274"/>
    <lineage>
        <taxon>Bacteria</taxon>
        <taxon>Bacillati</taxon>
        <taxon>Mycoplasmatota</taxon>
        <taxon>Mollicutes</taxon>
        <taxon>Entomoplasmatales</taxon>
        <taxon>Williamsoniiplasma</taxon>
    </lineage>
</organism>
<reference evidence="1 2" key="1">
    <citation type="submission" date="2017-11" db="EMBL/GenBank/DDBJ databases">
        <title>Genome sequence of Entomoplasma lucivorax PIPN-2 (ATCC 49196).</title>
        <authorList>
            <person name="Lo W.-S."/>
            <person name="Gasparich G.E."/>
            <person name="Kuo C.-H."/>
        </authorList>
    </citation>
    <scope>NUCLEOTIDE SEQUENCE [LARGE SCALE GENOMIC DNA]</scope>
    <source>
        <strain evidence="1 2">PIPN-2</strain>
    </source>
</reference>
<dbReference type="Proteomes" id="UP000237865">
    <property type="component" value="Unassembled WGS sequence"/>
</dbReference>
<proteinExistence type="predicted"/>
<gene>
    <name evidence="1" type="ORF">ELUCI_v1c08620</name>
</gene>
<dbReference type="NCBIfam" id="TIGR02167">
    <property type="entry name" value="Liste_lipo_26"/>
    <property type="match status" value="3"/>
</dbReference>